<evidence type="ECO:0000259" key="3">
    <source>
        <dbReference type="Pfam" id="PF16561"/>
    </source>
</evidence>
<feature type="region of interest" description="Disordered" evidence="2">
    <location>
        <begin position="41"/>
        <end position="68"/>
    </location>
</feature>
<keyword evidence="1" id="KW-0175">Coiled coil</keyword>
<gene>
    <name evidence="4" type="ORF">OLC1_LOCUS8306</name>
</gene>
<organism evidence="4 5">
    <name type="scientific">Oldenlandia corymbosa var. corymbosa</name>
    <dbReference type="NCBI Taxonomy" id="529605"/>
    <lineage>
        <taxon>Eukaryota</taxon>
        <taxon>Viridiplantae</taxon>
        <taxon>Streptophyta</taxon>
        <taxon>Embryophyta</taxon>
        <taxon>Tracheophyta</taxon>
        <taxon>Spermatophyta</taxon>
        <taxon>Magnoliopsida</taxon>
        <taxon>eudicotyledons</taxon>
        <taxon>Gunneridae</taxon>
        <taxon>Pentapetalae</taxon>
        <taxon>asterids</taxon>
        <taxon>lamiids</taxon>
        <taxon>Gentianales</taxon>
        <taxon>Rubiaceae</taxon>
        <taxon>Rubioideae</taxon>
        <taxon>Spermacoceae</taxon>
        <taxon>Hedyotis-Oldenlandia complex</taxon>
        <taxon>Oldenlandia</taxon>
    </lineage>
</organism>
<dbReference type="PANTHER" id="PTHR47434">
    <property type="entry name" value="PROTEIN PTST HOMOLOG 3, CHLOROPLASTIC"/>
    <property type="match status" value="1"/>
</dbReference>
<keyword evidence="5" id="KW-1185">Reference proteome</keyword>
<dbReference type="SUPFAM" id="SSF81296">
    <property type="entry name" value="E set domains"/>
    <property type="match status" value="1"/>
</dbReference>
<dbReference type="AlphaFoldDB" id="A0AAV1CQS0"/>
<dbReference type="GO" id="GO:0009507">
    <property type="term" value="C:chloroplast"/>
    <property type="evidence" value="ECO:0007669"/>
    <property type="project" value="UniProtKB-ARBA"/>
</dbReference>
<dbReference type="Proteomes" id="UP001161247">
    <property type="component" value="Chromosome 3"/>
</dbReference>
<accession>A0AAV1CQS0</accession>
<feature type="coiled-coil region" evidence="1">
    <location>
        <begin position="306"/>
        <end position="365"/>
    </location>
</feature>
<evidence type="ECO:0000256" key="2">
    <source>
        <dbReference type="SAM" id="MobiDB-lite"/>
    </source>
</evidence>
<dbReference type="Gene3D" id="2.60.40.10">
    <property type="entry name" value="Immunoglobulins"/>
    <property type="match status" value="1"/>
</dbReference>
<dbReference type="InterPro" id="IPR032640">
    <property type="entry name" value="AMPK1_CBM"/>
</dbReference>
<sequence length="499" mass="56136">MATLSHWVPFHHPSSSHKLSSSFSFPLPSLRSVNPPWKPDSNHSIFCTSATKKPRSRSRKTKSDEDLRNDIKQFLSDVGLPPDHVPSTKELSAHGRQDLANIVRRRGYKFMKELLAPSFETQTISYSQTVSTGLNEEVDTSSGGMSLSTEDAKLLHQDIDSVKDDSMSSEASLVKVDESACAEVASSTHGAAEAIVWEGYTTSDEADTELPPENHIPSTEESSVHPWLQEKVEKFIQHGELDSIEENDLTLCGAEVLNGSVASSSHQMEDREFQMYPSRIESGSTDETKIVSPEDEAQKTDDQNEINRLKKFLHQKELELIQLKEQLENEKLALSMFQTRAQREISEAQKRISDKDAELHATEEILSGMEEVEIQFWSEGEVVEVAGSFNGWHQSIKMESQPPSSISVATRSQKSRLWKTLLWLYPGVYEIKFIVDGHWTVDPHRDFCGWLPEPINQPIQLHNFLPNAIAALHYTGSDKLGQTKFQNAAARAYVNFNSR</sequence>
<dbReference type="PANTHER" id="PTHR47434:SF2">
    <property type="entry name" value="PROTEIN PTST HOMOLOG 3, CHLOROPLASTIC"/>
    <property type="match status" value="1"/>
</dbReference>
<reference evidence="4" key="1">
    <citation type="submission" date="2023-03" db="EMBL/GenBank/DDBJ databases">
        <authorList>
            <person name="Julca I."/>
        </authorList>
    </citation>
    <scope>NUCLEOTIDE SEQUENCE</scope>
</reference>
<protein>
    <submittedName>
        <fullName evidence="4">OLC1v1034491C1</fullName>
    </submittedName>
</protein>
<evidence type="ECO:0000313" key="4">
    <source>
        <dbReference type="EMBL" id="CAI9097964.1"/>
    </source>
</evidence>
<dbReference type="CDD" id="cd02859">
    <property type="entry name" value="E_set_AMPKbeta_like_N"/>
    <property type="match status" value="1"/>
</dbReference>
<dbReference type="InterPro" id="IPR013783">
    <property type="entry name" value="Ig-like_fold"/>
</dbReference>
<proteinExistence type="predicted"/>
<dbReference type="Pfam" id="PF16561">
    <property type="entry name" value="AMPK1_CBM"/>
    <property type="match status" value="1"/>
</dbReference>
<evidence type="ECO:0000313" key="5">
    <source>
        <dbReference type="Proteomes" id="UP001161247"/>
    </source>
</evidence>
<evidence type="ECO:0000256" key="1">
    <source>
        <dbReference type="SAM" id="Coils"/>
    </source>
</evidence>
<feature type="region of interest" description="Disordered" evidence="2">
    <location>
        <begin position="204"/>
        <end position="224"/>
    </location>
</feature>
<name>A0AAV1CQS0_OLDCO</name>
<dbReference type="InterPro" id="IPR014756">
    <property type="entry name" value="Ig_E-set"/>
</dbReference>
<dbReference type="EMBL" id="OX459120">
    <property type="protein sequence ID" value="CAI9097964.1"/>
    <property type="molecule type" value="Genomic_DNA"/>
</dbReference>
<feature type="domain" description="AMP-activated protein kinase glycogen-binding" evidence="3">
    <location>
        <begin position="372"/>
        <end position="446"/>
    </location>
</feature>